<dbReference type="InterPro" id="IPR050266">
    <property type="entry name" value="AB_hydrolase_sf"/>
</dbReference>
<gene>
    <name evidence="2" type="ORF">JIN83_16090</name>
</gene>
<dbReference type="RefSeq" id="WP_309491113.1">
    <property type="nucleotide sequence ID" value="NZ_JAENIG010000014.1"/>
</dbReference>
<protein>
    <submittedName>
        <fullName evidence="2">Alpha/beta hydrolase</fullName>
    </submittedName>
</protein>
<dbReference type="Proteomes" id="UP000634206">
    <property type="component" value="Unassembled WGS sequence"/>
</dbReference>
<dbReference type="GO" id="GO:0016020">
    <property type="term" value="C:membrane"/>
    <property type="evidence" value="ECO:0007669"/>
    <property type="project" value="TreeGrafter"/>
</dbReference>
<evidence type="ECO:0000313" key="2">
    <source>
        <dbReference type="EMBL" id="MBK1856492.1"/>
    </source>
</evidence>
<dbReference type="PRINTS" id="PR00111">
    <property type="entry name" value="ABHYDROLASE"/>
</dbReference>
<reference evidence="2" key="1">
    <citation type="submission" date="2021-01" db="EMBL/GenBank/DDBJ databases">
        <title>Modified the classification status of verrucomicrobia.</title>
        <authorList>
            <person name="Feng X."/>
        </authorList>
    </citation>
    <scope>NUCLEOTIDE SEQUENCE</scope>
    <source>
        <strain evidence="2">5K15</strain>
    </source>
</reference>
<evidence type="ECO:0000259" key="1">
    <source>
        <dbReference type="Pfam" id="PF00561"/>
    </source>
</evidence>
<comment type="caution">
    <text evidence="2">The sequence shown here is derived from an EMBL/GenBank/DDBJ whole genome shotgun (WGS) entry which is preliminary data.</text>
</comment>
<dbReference type="AlphaFoldDB" id="A0AAE2SFN5"/>
<dbReference type="SUPFAM" id="SSF53474">
    <property type="entry name" value="alpha/beta-Hydrolases"/>
    <property type="match status" value="1"/>
</dbReference>
<proteinExistence type="predicted"/>
<dbReference type="InterPro" id="IPR029058">
    <property type="entry name" value="AB_hydrolase_fold"/>
</dbReference>
<feature type="domain" description="AB hydrolase-1" evidence="1">
    <location>
        <begin position="15"/>
        <end position="241"/>
    </location>
</feature>
<dbReference type="Pfam" id="PF00561">
    <property type="entry name" value="Abhydrolase_1"/>
    <property type="match status" value="1"/>
</dbReference>
<accession>A0AAE2SFN5</accession>
<dbReference type="PANTHER" id="PTHR43798:SF33">
    <property type="entry name" value="HYDROLASE, PUTATIVE (AFU_ORTHOLOGUE AFUA_2G14860)-RELATED"/>
    <property type="match status" value="1"/>
</dbReference>
<keyword evidence="2" id="KW-0378">Hydrolase</keyword>
<dbReference type="EMBL" id="JAENIG010000014">
    <property type="protein sequence ID" value="MBK1856492.1"/>
    <property type="molecule type" value="Genomic_DNA"/>
</dbReference>
<dbReference type="InterPro" id="IPR000073">
    <property type="entry name" value="AB_hydrolase_1"/>
</dbReference>
<evidence type="ECO:0000313" key="3">
    <source>
        <dbReference type="Proteomes" id="UP000634206"/>
    </source>
</evidence>
<name>A0AAE2SFN5_9BACT</name>
<sequence>MLLSYQTTGNQNDTPLIFLHGLGAGSVQTTSAFPHLENNFVIAPDMPGHGDSQDFDPSELNFDRFADLVVELMDHLGIESSNIGGLSMGSGITLNLALRYPERVKKIILLRPSWLNEKQPEHLKLVAYVGQWIEEGGVEFAREKLLADPDFQELDAQNKPVANSIGALFQHPLTPASTAVLYKMWQDAPFSDPEQLSQIGNRALVLTTSRDELHPQSTADVISAHLPDVQTGELPPRYHDGQGYALALNAMVAKFLAG</sequence>
<dbReference type="GO" id="GO:0016787">
    <property type="term" value="F:hydrolase activity"/>
    <property type="evidence" value="ECO:0007669"/>
    <property type="project" value="UniProtKB-KW"/>
</dbReference>
<keyword evidence="3" id="KW-1185">Reference proteome</keyword>
<organism evidence="2 3">
    <name type="scientific">Oceaniferula flava</name>
    <dbReference type="NCBI Taxonomy" id="2800421"/>
    <lineage>
        <taxon>Bacteria</taxon>
        <taxon>Pseudomonadati</taxon>
        <taxon>Verrucomicrobiota</taxon>
        <taxon>Verrucomicrobiia</taxon>
        <taxon>Verrucomicrobiales</taxon>
        <taxon>Verrucomicrobiaceae</taxon>
        <taxon>Oceaniferula</taxon>
    </lineage>
</organism>
<dbReference type="Gene3D" id="3.40.50.1820">
    <property type="entry name" value="alpha/beta hydrolase"/>
    <property type="match status" value="1"/>
</dbReference>
<dbReference type="PANTHER" id="PTHR43798">
    <property type="entry name" value="MONOACYLGLYCEROL LIPASE"/>
    <property type="match status" value="1"/>
</dbReference>